<proteinExistence type="inferred from homology"/>
<dbReference type="EMBL" id="PQWB01000033">
    <property type="protein sequence ID" value="POZ62232.1"/>
    <property type="molecule type" value="Genomic_DNA"/>
</dbReference>
<dbReference type="GO" id="GO:0004180">
    <property type="term" value="F:carboxypeptidase activity"/>
    <property type="evidence" value="ECO:0007669"/>
    <property type="project" value="UniProtKB-KW"/>
</dbReference>
<dbReference type="NCBIfam" id="NF007943">
    <property type="entry name" value="PRK10662.1"/>
    <property type="match status" value="1"/>
</dbReference>
<name>A0A2S5DGW3_9NEIS</name>
<organism evidence="5 6">
    <name type="scientific">Chromobacterium alticapitis</name>
    <dbReference type="NCBI Taxonomy" id="2073169"/>
    <lineage>
        <taxon>Bacteria</taxon>
        <taxon>Pseudomonadati</taxon>
        <taxon>Pseudomonadota</taxon>
        <taxon>Betaproteobacteria</taxon>
        <taxon>Neisseriales</taxon>
        <taxon>Chromobacteriaceae</taxon>
        <taxon>Chromobacterium</taxon>
    </lineage>
</organism>
<comment type="caution">
    <text evidence="5">The sequence shown here is derived from an EMBL/GenBank/DDBJ whole genome shotgun (WGS) entry which is preliminary data.</text>
</comment>
<protein>
    <submittedName>
        <fullName evidence="5">D-alanyl-D-alanine-carboxypeptidase/endopeptidase AmpH</fullName>
    </submittedName>
</protein>
<evidence type="ECO:0000256" key="2">
    <source>
        <dbReference type="SAM" id="MobiDB-lite"/>
    </source>
</evidence>
<dbReference type="InterPro" id="IPR012338">
    <property type="entry name" value="Beta-lactam/transpept-like"/>
</dbReference>
<feature type="domain" description="Beta-lactamase-related" evidence="4">
    <location>
        <begin position="39"/>
        <end position="353"/>
    </location>
</feature>
<feature type="chain" id="PRO_5015560444" evidence="3">
    <location>
        <begin position="21"/>
        <end position="436"/>
    </location>
</feature>
<dbReference type="Proteomes" id="UP000237082">
    <property type="component" value="Unassembled WGS sequence"/>
</dbReference>
<evidence type="ECO:0000256" key="1">
    <source>
        <dbReference type="ARBA" id="ARBA00038473"/>
    </source>
</evidence>
<dbReference type="PANTHER" id="PTHR22935">
    <property type="entry name" value="PENICILLIN-BINDING PROTEIN"/>
    <property type="match status" value="1"/>
</dbReference>
<dbReference type="InterPro" id="IPR001466">
    <property type="entry name" value="Beta-lactam-related"/>
</dbReference>
<feature type="compositionally biased region" description="Basic residues" evidence="2">
    <location>
        <begin position="424"/>
        <end position="436"/>
    </location>
</feature>
<dbReference type="AlphaFoldDB" id="A0A2S5DGW3"/>
<evidence type="ECO:0000313" key="6">
    <source>
        <dbReference type="Proteomes" id="UP000237082"/>
    </source>
</evidence>
<keyword evidence="5" id="KW-0121">Carboxypeptidase</keyword>
<reference evidence="6" key="1">
    <citation type="submission" date="2018-02" db="EMBL/GenBank/DDBJ databases">
        <authorList>
            <person name="O'Hara-Hanley K."/>
            <person name="Soby S."/>
        </authorList>
    </citation>
    <scope>NUCLEOTIDE SEQUENCE [LARGE SCALE GENOMIC DNA]</scope>
    <source>
        <strain evidence="6">MWU14-2602</strain>
    </source>
</reference>
<dbReference type="Gene3D" id="3.40.710.10">
    <property type="entry name" value="DD-peptidase/beta-lactamase superfamily"/>
    <property type="match status" value="1"/>
</dbReference>
<evidence type="ECO:0000256" key="3">
    <source>
        <dbReference type="SAM" id="SignalP"/>
    </source>
</evidence>
<dbReference type="PANTHER" id="PTHR22935:SF95">
    <property type="entry name" value="BETA-LACTAMASE-LIKE 1-RELATED"/>
    <property type="match status" value="1"/>
</dbReference>
<dbReference type="OrthoDB" id="5377431at2"/>
<accession>A0A2S5DGW3</accession>
<gene>
    <name evidence="5" type="ORF">C2I19_09485</name>
</gene>
<keyword evidence="5" id="KW-0378">Hydrolase</keyword>
<feature type="signal peptide" evidence="3">
    <location>
        <begin position="1"/>
        <end position="20"/>
    </location>
</feature>
<keyword evidence="6" id="KW-1185">Reference proteome</keyword>
<evidence type="ECO:0000313" key="5">
    <source>
        <dbReference type="EMBL" id="POZ62232.1"/>
    </source>
</evidence>
<feature type="compositionally biased region" description="Low complexity" evidence="2">
    <location>
        <begin position="411"/>
        <end position="423"/>
    </location>
</feature>
<dbReference type="SUPFAM" id="SSF56601">
    <property type="entry name" value="beta-lactamase/transpeptidase-like"/>
    <property type="match status" value="1"/>
</dbReference>
<sequence length="436" mass="47634">MKPFKLLSLALALLSPFSHAALTDNDQQLIDRYGEQIYRNSRAVGMVMVVVNKNQTAQRFYGQTRPGNRTQPKADSLLRIASISKTMTGEVLASLAMQQRVRMDDPLQKYAPQGVALPTDKSGKPITLLNLATHTSGFPREMPGEKPQDTPVFVWPTQQQRWQWLSGTRSNFAPGLRAQYSNLAFDFLADAMAAATGRPYAALLSEKITAPLGMRDTTLTPTPEQCARLMEGYGASPCLDTRAAGGSGGIYSTPNDMQRWLQDLLRPQNDARRELRDRMFHMYFKRDQLRSLRGMDVAGKADELGLGWIRMEGTPQAPEIIQKTAGGGGFIGYVALAPKQDVAVWVGLTRTGGTHYQNMSGGVNKLVTSLSGYQPVSVAAPARVRAKPVKAKAHAVAAQPKAKTKAKTKSQTKTASKTKTPAKTAHKQGHVKKTAQ</sequence>
<evidence type="ECO:0000259" key="4">
    <source>
        <dbReference type="Pfam" id="PF00144"/>
    </source>
</evidence>
<keyword evidence="3" id="KW-0732">Signal</keyword>
<comment type="similarity">
    <text evidence="1">Belongs to the beta-lactamase family.</text>
</comment>
<feature type="region of interest" description="Disordered" evidence="2">
    <location>
        <begin position="393"/>
        <end position="436"/>
    </location>
</feature>
<keyword evidence="5" id="KW-0645">Protease</keyword>
<dbReference type="Pfam" id="PF00144">
    <property type="entry name" value="Beta-lactamase"/>
    <property type="match status" value="1"/>
</dbReference>
<dbReference type="RefSeq" id="WP_103902465.1">
    <property type="nucleotide sequence ID" value="NZ_PQWB01000033.1"/>
</dbReference>
<dbReference type="InterPro" id="IPR051478">
    <property type="entry name" value="Beta-lactamase-like_AB/R"/>
</dbReference>